<sequence length="247" mass="27955">MEGKQMEQYTASGETVEKAIETGLNKLGITRNDASITIISEGKKGIFGFGKKAAIVEITSKLEPKNQVEQEILLEEKVFNEENSLKEVLLNERNDDVAIDISKKYLVDILTQIGADATVEEERVDDKIIFHVKTEKPGLVIGKHGKVLNALQALTQVLVHRHAKSKLTAIVNVGDYRERRETILKQLAERTAEKVLRTNQPVFLEPMPAFERKQIHFYLSKDGQVTTHSEGNEPHRYLVVEPVKKRF</sequence>
<dbReference type="PANTHER" id="PTHR35800:SF1">
    <property type="entry name" value="RNA-BINDING PROTEIN KHPB"/>
    <property type="match status" value="1"/>
</dbReference>
<evidence type="ECO:0000256" key="3">
    <source>
        <dbReference type="ARBA" id="ARBA00022960"/>
    </source>
</evidence>
<dbReference type="Gene3D" id="3.30.30.80">
    <property type="entry name" value="probable RNA-binding protein from clostridium symbiosum atcc 14940"/>
    <property type="match status" value="1"/>
</dbReference>
<evidence type="ECO:0000256" key="1">
    <source>
        <dbReference type="ARBA" id="ARBA00022490"/>
    </source>
</evidence>
<comment type="function">
    <text evidence="6">A probable RNA chaperone. Forms a complex with KhpA which binds to cellular RNA and controls its expression. Plays a role in peptidoglycan (PG) homeostasis and cell length regulation.</text>
</comment>
<dbReference type="PANTHER" id="PTHR35800">
    <property type="entry name" value="PROTEIN JAG"/>
    <property type="match status" value="1"/>
</dbReference>
<dbReference type="NCBIfam" id="NF041568">
    <property type="entry name" value="Jag_EloR"/>
    <property type="match status" value="1"/>
</dbReference>
<comment type="similarity">
    <text evidence="6">Belongs to the KhpB RNA-binding protein family.</text>
</comment>
<dbReference type="Gene3D" id="3.30.300.20">
    <property type="match status" value="1"/>
</dbReference>
<dbReference type="SUPFAM" id="SSF54814">
    <property type="entry name" value="Prokaryotic type KH domain (KH-domain type II)"/>
    <property type="match status" value="1"/>
</dbReference>
<dbReference type="InterPro" id="IPR004087">
    <property type="entry name" value="KH_dom"/>
</dbReference>
<dbReference type="GO" id="GO:0071555">
    <property type="term" value="P:cell wall organization"/>
    <property type="evidence" value="ECO:0007669"/>
    <property type="project" value="UniProtKB-KW"/>
</dbReference>
<comment type="caution">
    <text evidence="6">Lacks conserved residue(s) required for the propagation of feature annotation.</text>
</comment>
<dbReference type="SUPFAM" id="SSF82708">
    <property type="entry name" value="R3H domain"/>
    <property type="match status" value="1"/>
</dbReference>
<keyword evidence="5 6" id="KW-0961">Cell wall biogenesis/degradation</keyword>
<keyword evidence="9" id="KW-1185">Reference proteome</keyword>
<evidence type="ECO:0000256" key="4">
    <source>
        <dbReference type="ARBA" id="ARBA00023186"/>
    </source>
</evidence>
<dbReference type="CDD" id="cd02644">
    <property type="entry name" value="R3H_jag"/>
    <property type="match status" value="1"/>
</dbReference>
<dbReference type="GO" id="GO:0008360">
    <property type="term" value="P:regulation of cell shape"/>
    <property type="evidence" value="ECO:0007669"/>
    <property type="project" value="UniProtKB-KW"/>
</dbReference>
<comment type="caution">
    <text evidence="8">The sequence shown here is derived from an EMBL/GenBank/DDBJ whole genome shotgun (WGS) entry which is preliminary data.</text>
</comment>
<keyword evidence="3 6" id="KW-0133">Cell shape</keyword>
<dbReference type="GO" id="GO:0003723">
    <property type="term" value="F:RNA binding"/>
    <property type="evidence" value="ECO:0007669"/>
    <property type="project" value="UniProtKB-UniRule"/>
</dbReference>
<dbReference type="SMART" id="SM01245">
    <property type="entry name" value="Jag_N"/>
    <property type="match status" value="1"/>
</dbReference>
<protein>
    <recommendedName>
        <fullName evidence="6">RNA-binding protein KhpB</fullName>
    </recommendedName>
    <alternativeName>
        <fullName evidence="6">RNA-binding protein EloR</fullName>
    </alternativeName>
</protein>
<dbReference type="GO" id="GO:0005737">
    <property type="term" value="C:cytoplasm"/>
    <property type="evidence" value="ECO:0007669"/>
    <property type="project" value="UniProtKB-SubCell"/>
</dbReference>
<dbReference type="PATRIC" id="fig|1449336.4.peg.38"/>
<dbReference type="SMART" id="SM00322">
    <property type="entry name" value="KH"/>
    <property type="match status" value="1"/>
</dbReference>
<dbReference type="InterPro" id="IPR009019">
    <property type="entry name" value="KH_sf_prok-type"/>
</dbReference>
<comment type="subunit">
    <text evidence="6">Forms a complex with KhpA.</text>
</comment>
<dbReference type="InterPro" id="IPR039247">
    <property type="entry name" value="KhpB"/>
</dbReference>
<keyword evidence="4 6" id="KW-0143">Chaperone</keyword>
<dbReference type="Pfam" id="PF13083">
    <property type="entry name" value="KH_KhpA-B"/>
    <property type="match status" value="1"/>
</dbReference>
<feature type="domain" description="R3H" evidence="7">
    <location>
        <begin position="178"/>
        <end position="244"/>
    </location>
</feature>
<evidence type="ECO:0000256" key="6">
    <source>
        <dbReference type="HAMAP-Rule" id="MF_00867"/>
    </source>
</evidence>
<dbReference type="InterPro" id="IPR038247">
    <property type="entry name" value="Jag_N_dom_sf"/>
</dbReference>
<dbReference type="InterPro" id="IPR032782">
    <property type="entry name" value="KhpB_N"/>
</dbReference>
<evidence type="ECO:0000259" key="7">
    <source>
        <dbReference type="PROSITE" id="PS51061"/>
    </source>
</evidence>
<accession>A0A0R2HXN6</accession>
<dbReference type="HAMAP" id="MF_00867">
    <property type="entry name" value="KhpB"/>
    <property type="match status" value="1"/>
</dbReference>
<dbReference type="GO" id="GO:0009252">
    <property type="term" value="P:peptidoglycan biosynthetic process"/>
    <property type="evidence" value="ECO:0007669"/>
    <property type="project" value="UniProtKB-UniRule"/>
</dbReference>
<dbReference type="AlphaFoldDB" id="A0A0R2HXN6"/>
<reference evidence="8 9" key="1">
    <citation type="journal article" date="2015" name="Genome Announc.">
        <title>Expanding the biotechnology potential of lactobacilli through comparative genomics of 213 strains and associated genera.</title>
        <authorList>
            <person name="Sun Z."/>
            <person name="Harris H.M."/>
            <person name="McCann A."/>
            <person name="Guo C."/>
            <person name="Argimon S."/>
            <person name="Zhang W."/>
            <person name="Yang X."/>
            <person name="Jeffery I.B."/>
            <person name="Cooney J.C."/>
            <person name="Kagawa T.F."/>
            <person name="Liu W."/>
            <person name="Song Y."/>
            <person name="Salvetti E."/>
            <person name="Wrobel A."/>
            <person name="Rasinkangas P."/>
            <person name="Parkhill J."/>
            <person name="Rea M.C."/>
            <person name="O'Sullivan O."/>
            <person name="Ritari J."/>
            <person name="Douillard F.P."/>
            <person name="Paul Ross R."/>
            <person name="Yang R."/>
            <person name="Briner A.E."/>
            <person name="Felis G.E."/>
            <person name="de Vos W.M."/>
            <person name="Barrangou R."/>
            <person name="Klaenhammer T.R."/>
            <person name="Caufield P.W."/>
            <person name="Cui Y."/>
            <person name="Zhang H."/>
            <person name="O'Toole P.W."/>
        </authorList>
    </citation>
    <scope>NUCLEOTIDE SEQUENCE [LARGE SCALE GENOMIC DNA]</scope>
    <source>
        <strain evidence="8 9">DSM 20623</strain>
    </source>
</reference>
<dbReference type="Pfam" id="PF14804">
    <property type="entry name" value="Jag_N"/>
    <property type="match status" value="1"/>
</dbReference>
<dbReference type="Gene3D" id="3.30.1370.50">
    <property type="entry name" value="R3H-like domain"/>
    <property type="match status" value="1"/>
</dbReference>
<dbReference type="InterPro" id="IPR034079">
    <property type="entry name" value="R3H_KhpB"/>
</dbReference>
<comment type="subcellular location">
    <subcellularLocation>
        <location evidence="6">Cytoplasm</location>
    </subcellularLocation>
</comment>
<dbReference type="eggNOG" id="COG1847">
    <property type="taxonomic scope" value="Bacteria"/>
</dbReference>
<dbReference type="EMBL" id="JQBS01000006">
    <property type="protein sequence ID" value="KRN57519.1"/>
    <property type="molecule type" value="Genomic_DNA"/>
</dbReference>
<dbReference type="SMART" id="SM00393">
    <property type="entry name" value="R3H"/>
    <property type="match status" value="1"/>
</dbReference>
<evidence type="ECO:0000256" key="5">
    <source>
        <dbReference type="ARBA" id="ARBA00023316"/>
    </source>
</evidence>
<dbReference type="Proteomes" id="UP000051658">
    <property type="component" value="Unassembled WGS sequence"/>
</dbReference>
<keyword evidence="2 6" id="KW-0694">RNA-binding</keyword>
<dbReference type="Pfam" id="PF01424">
    <property type="entry name" value="R3H"/>
    <property type="match status" value="1"/>
</dbReference>
<dbReference type="CDD" id="cd02414">
    <property type="entry name" value="KH-II_Jag"/>
    <property type="match status" value="1"/>
</dbReference>
<proteinExistence type="inferred from homology"/>
<dbReference type="InterPro" id="IPR015946">
    <property type="entry name" value="KH_dom-like_a/b"/>
</dbReference>
<name>A0A0R2HXN6_CARDV</name>
<dbReference type="PROSITE" id="PS51061">
    <property type="entry name" value="R3H"/>
    <property type="match status" value="1"/>
</dbReference>
<dbReference type="InterPro" id="IPR001374">
    <property type="entry name" value="R3H_dom"/>
</dbReference>
<gene>
    <name evidence="6" type="primary">khpB</name>
    <name evidence="6" type="synonym">eloR</name>
    <name evidence="8" type="ORF">IV74_GL000038</name>
</gene>
<evidence type="ECO:0000313" key="8">
    <source>
        <dbReference type="EMBL" id="KRN57519.1"/>
    </source>
</evidence>
<comment type="domain">
    <text evidence="6">Has an N-terminal Jag-N domain and 2 RNA-binding domains (KH and R3H).</text>
</comment>
<evidence type="ECO:0000313" key="9">
    <source>
        <dbReference type="Proteomes" id="UP000051658"/>
    </source>
</evidence>
<evidence type="ECO:0000256" key="2">
    <source>
        <dbReference type="ARBA" id="ARBA00022884"/>
    </source>
</evidence>
<dbReference type="InterPro" id="IPR038008">
    <property type="entry name" value="Jag_KH"/>
</dbReference>
<keyword evidence="1 6" id="KW-0963">Cytoplasm</keyword>
<organism evidence="8 9">
    <name type="scientific">Carnobacterium divergens DSM 20623</name>
    <dbReference type="NCBI Taxonomy" id="1449336"/>
    <lineage>
        <taxon>Bacteria</taxon>
        <taxon>Bacillati</taxon>
        <taxon>Bacillota</taxon>
        <taxon>Bacilli</taxon>
        <taxon>Lactobacillales</taxon>
        <taxon>Carnobacteriaceae</taxon>
        <taxon>Carnobacterium</taxon>
    </lineage>
</organism>
<dbReference type="InterPro" id="IPR036867">
    <property type="entry name" value="R3H_dom_sf"/>
</dbReference>